<evidence type="ECO:0000256" key="1">
    <source>
        <dbReference type="SAM" id="SignalP"/>
    </source>
</evidence>
<dbReference type="Proteomes" id="UP000028582">
    <property type="component" value="Unassembled WGS sequence"/>
</dbReference>
<evidence type="ECO:0000313" key="2">
    <source>
        <dbReference type="EMBL" id="ETO71508.1"/>
    </source>
</evidence>
<feature type="chain" id="PRO_5001753543" description="RxLR effector protein" evidence="1">
    <location>
        <begin position="20"/>
        <end position="424"/>
    </location>
</feature>
<gene>
    <name evidence="2" type="ORF">F444_12175</name>
</gene>
<evidence type="ECO:0008006" key="4">
    <source>
        <dbReference type="Google" id="ProtNLM"/>
    </source>
</evidence>
<name>A0A080ZXZ7_PHYNI</name>
<dbReference type="AlphaFoldDB" id="A0A080ZXZ7"/>
<dbReference type="OrthoDB" id="128001at2759"/>
<keyword evidence="1" id="KW-0732">Signal</keyword>
<organism evidence="2 3">
    <name type="scientific">Phytophthora nicotianae P1976</name>
    <dbReference type="NCBI Taxonomy" id="1317066"/>
    <lineage>
        <taxon>Eukaryota</taxon>
        <taxon>Sar</taxon>
        <taxon>Stramenopiles</taxon>
        <taxon>Oomycota</taxon>
        <taxon>Peronosporomycetes</taxon>
        <taxon>Peronosporales</taxon>
        <taxon>Peronosporaceae</taxon>
        <taxon>Phytophthora</taxon>
    </lineage>
</organism>
<proteinExistence type="predicted"/>
<dbReference type="EMBL" id="ANJA01002187">
    <property type="protein sequence ID" value="ETO71508.1"/>
    <property type="molecule type" value="Genomic_DNA"/>
</dbReference>
<reference evidence="2 3" key="1">
    <citation type="submission" date="2013-11" db="EMBL/GenBank/DDBJ databases">
        <title>The Genome Sequence of Phytophthora parasitica P1976.</title>
        <authorList>
            <consortium name="The Broad Institute Genomics Platform"/>
            <person name="Russ C."/>
            <person name="Tyler B."/>
            <person name="Panabieres F."/>
            <person name="Shan W."/>
            <person name="Tripathy S."/>
            <person name="Grunwald N."/>
            <person name="Machado M."/>
            <person name="Johnson C.S."/>
            <person name="Walker B."/>
            <person name="Young S."/>
            <person name="Zeng Q."/>
            <person name="Gargeya S."/>
            <person name="Fitzgerald M."/>
            <person name="Haas B."/>
            <person name="Abouelleil A."/>
            <person name="Allen A.W."/>
            <person name="Alvarado L."/>
            <person name="Arachchi H.M."/>
            <person name="Berlin A.M."/>
            <person name="Chapman S.B."/>
            <person name="Gainer-Dewar J."/>
            <person name="Goldberg J."/>
            <person name="Griggs A."/>
            <person name="Gujja S."/>
            <person name="Hansen M."/>
            <person name="Howarth C."/>
            <person name="Imamovic A."/>
            <person name="Ireland A."/>
            <person name="Larimer J."/>
            <person name="McCowan C."/>
            <person name="Murphy C."/>
            <person name="Pearson M."/>
            <person name="Poon T.W."/>
            <person name="Priest M."/>
            <person name="Roberts A."/>
            <person name="Saif S."/>
            <person name="Shea T."/>
            <person name="Sisk P."/>
            <person name="Sykes S."/>
            <person name="Wortman J."/>
            <person name="Nusbaum C."/>
            <person name="Birren B."/>
        </authorList>
    </citation>
    <scope>NUCLEOTIDE SEQUENCE [LARGE SCALE GENOMIC DNA]</scope>
    <source>
        <strain evidence="2 3">P1976</strain>
    </source>
</reference>
<feature type="signal peptide" evidence="1">
    <location>
        <begin position="1"/>
        <end position="19"/>
    </location>
</feature>
<protein>
    <recommendedName>
        <fullName evidence="4">RxLR effector protein</fullName>
    </recommendedName>
</protein>
<accession>A0A080ZXZ7</accession>
<evidence type="ECO:0000313" key="3">
    <source>
        <dbReference type="Proteomes" id="UP000028582"/>
    </source>
</evidence>
<comment type="caution">
    <text evidence="2">The sequence shown here is derived from an EMBL/GenBank/DDBJ whole genome shotgun (WGS) entry which is preliminary data.</text>
</comment>
<sequence length="424" mass="47950">MRVHYIVVLLGALATSVSADVSRTDSKIAAPRYARSLPTDRTVVRGLRSNKPRHDSEERGIFDGALAYVDDFVKNLLKERTGWALIDDLTENVNLSPKISEMLKKNTPVDEAFKALEVEKVAGIDNLLESQQWKEWAVFVIKRSKDTPDEALSSAMSIQFGLDRVSSILANAGKNPKTKAIAEKLEEAQLKRWLSLGSDPDKIFEALKLNTKFDSFFDSPQFATWTSFLKAFNAKNSNKKEITGLDVLLQYYKEDSLTKLIVSADNVNSPRAQQYLDELLLRWRDQPLHPQHVFTMMKLDEAGDALLTNPLLSRWVKYMEDFNEKYPLAKTSMIQTFTKNYGDEKVATMLQAAAKASDADTAKIASTLQEAQFKNWMVLGLTPDEVYNTVLKITSTSSPKADIWRAYYNAYEKEFPGKLFSFNP</sequence>